<gene>
    <name evidence="2" type="ORF">Theba_2455</name>
</gene>
<dbReference type="AlphaFoldDB" id="I2F814"/>
<dbReference type="KEGG" id="mpg:Theba_2455"/>
<feature type="transmembrane region" description="Helical" evidence="1">
    <location>
        <begin position="12"/>
        <end position="45"/>
    </location>
</feature>
<protein>
    <recommendedName>
        <fullName evidence="4">Membrane protein (DUF2078)</fullName>
    </recommendedName>
</protein>
<name>I2F814_9BACT</name>
<keyword evidence="1" id="KW-0472">Membrane</keyword>
<dbReference type="HOGENOM" id="CLU_1037495_0_0_0"/>
<evidence type="ECO:0000256" key="1">
    <source>
        <dbReference type="SAM" id="Phobius"/>
    </source>
</evidence>
<accession>I2F814</accession>
<organism evidence="2 3">
    <name type="scientific">Mesotoga prima MesG1.Ag.4.2</name>
    <dbReference type="NCBI Taxonomy" id="660470"/>
    <lineage>
        <taxon>Bacteria</taxon>
        <taxon>Thermotogati</taxon>
        <taxon>Thermotogota</taxon>
        <taxon>Thermotogae</taxon>
        <taxon>Kosmotogales</taxon>
        <taxon>Kosmotogaceae</taxon>
        <taxon>Mesotoga</taxon>
    </lineage>
</organism>
<evidence type="ECO:0000313" key="3">
    <source>
        <dbReference type="Proteomes" id="UP000002881"/>
    </source>
</evidence>
<dbReference type="Proteomes" id="UP000002881">
    <property type="component" value="Chromosome"/>
</dbReference>
<dbReference type="RefSeq" id="WP_014731800.1">
    <property type="nucleotide sequence ID" value="NC_017934.1"/>
</dbReference>
<dbReference type="EMBL" id="CP003532">
    <property type="protein sequence ID" value="AFK08067.1"/>
    <property type="molecule type" value="Genomic_DNA"/>
</dbReference>
<keyword evidence="1" id="KW-1133">Transmembrane helix</keyword>
<evidence type="ECO:0008006" key="4">
    <source>
        <dbReference type="Google" id="ProtNLM"/>
    </source>
</evidence>
<dbReference type="GeneID" id="87108162"/>
<dbReference type="STRING" id="660470.Theba_2455"/>
<keyword evidence="1" id="KW-0812">Transmembrane</keyword>
<sequence length="268" mass="31309" precursor="true">MNFNKSVFAKIGFILIFIGIILLLIGFAIPVFILLSIMLFLLAIALLLSSQDFPTAEQCLTFAESKLHPGEVVISSVFVNRFMEGVTWDGKEVRGYVRYFFVFTNYFLRMYLPKQRWPWQNEEVRFSREDTMGCDTLVNYTFTNPGSRRQNFSINFWTGSVVGYTEKEEDAYQLQQAVDQILQRQRIGVNRGSTNLSQEIVELNRLMEEGLITEDEFGRAKELFLGKPKDDRDYVVKLLRNLYVLYKTDVLSESEFNMKKWDILSRNK</sequence>
<proteinExistence type="predicted"/>
<keyword evidence="3" id="KW-1185">Reference proteome</keyword>
<evidence type="ECO:0000313" key="2">
    <source>
        <dbReference type="EMBL" id="AFK08067.1"/>
    </source>
</evidence>
<reference evidence="2 3" key="1">
    <citation type="journal article" date="2012" name="Genome Biol. Evol.">
        <title>Genome Sequence of the Mesophilic Thermotogales Bacterium Mesotoga prima MesG1.Ag.4.2 Reveals the Largest Thermotogales Genome To Date.</title>
        <authorList>
            <person name="Zhaxybayeva O."/>
            <person name="Swithers K.S."/>
            <person name="Foght J."/>
            <person name="Green A.G."/>
            <person name="Bruce D."/>
            <person name="Detter C."/>
            <person name="Han S."/>
            <person name="Teshima H."/>
            <person name="Han J."/>
            <person name="Woyke T."/>
            <person name="Pitluck S."/>
            <person name="Nolan M."/>
            <person name="Ivanova N."/>
            <person name="Pati A."/>
            <person name="Land M.L."/>
            <person name="Dlutek M."/>
            <person name="Doolittle W.F."/>
            <person name="Noll K.M."/>
            <person name="Nesbo C.L."/>
        </authorList>
    </citation>
    <scope>NUCLEOTIDE SEQUENCE [LARGE SCALE GENOMIC DNA]</scope>
    <source>
        <strain evidence="3">mesG1.Ag.4.2</strain>
    </source>
</reference>